<reference evidence="2" key="3">
    <citation type="submission" date="2022-06" db="UniProtKB">
        <authorList>
            <consortium name="EnsemblPlants"/>
        </authorList>
    </citation>
    <scope>IDENTIFICATION</scope>
</reference>
<organism evidence="2 3">
    <name type="scientific">Triticum urartu</name>
    <name type="common">Red wild einkorn</name>
    <name type="synonym">Crithodium urartu</name>
    <dbReference type="NCBI Taxonomy" id="4572"/>
    <lineage>
        <taxon>Eukaryota</taxon>
        <taxon>Viridiplantae</taxon>
        <taxon>Streptophyta</taxon>
        <taxon>Embryophyta</taxon>
        <taxon>Tracheophyta</taxon>
        <taxon>Spermatophyta</taxon>
        <taxon>Magnoliopsida</taxon>
        <taxon>Liliopsida</taxon>
        <taxon>Poales</taxon>
        <taxon>Poaceae</taxon>
        <taxon>BOP clade</taxon>
        <taxon>Pooideae</taxon>
        <taxon>Triticodae</taxon>
        <taxon>Triticeae</taxon>
        <taxon>Triticinae</taxon>
        <taxon>Triticum</taxon>
    </lineage>
</organism>
<accession>A0A8R7PDZ6</accession>
<sequence>MCALVAAAPKHDVPLPPRPPPPPPPTTAPSLLHLTMFSPPSSGPSVPSRPRPRLLLTRVTASLIFSPAAPLSFAPHRLSVELKVSFLVKRRCGGGKEQRKELCSRMILKLLDLKREDVAV</sequence>
<feature type="compositionally biased region" description="Pro residues" evidence="1">
    <location>
        <begin position="14"/>
        <end position="27"/>
    </location>
</feature>
<reference evidence="3" key="1">
    <citation type="journal article" date="2013" name="Nature">
        <title>Draft genome of the wheat A-genome progenitor Triticum urartu.</title>
        <authorList>
            <person name="Ling H.Q."/>
            <person name="Zhao S."/>
            <person name="Liu D."/>
            <person name="Wang J."/>
            <person name="Sun H."/>
            <person name="Zhang C."/>
            <person name="Fan H."/>
            <person name="Li D."/>
            <person name="Dong L."/>
            <person name="Tao Y."/>
            <person name="Gao C."/>
            <person name="Wu H."/>
            <person name="Li Y."/>
            <person name="Cui Y."/>
            <person name="Guo X."/>
            <person name="Zheng S."/>
            <person name="Wang B."/>
            <person name="Yu K."/>
            <person name="Liang Q."/>
            <person name="Yang W."/>
            <person name="Lou X."/>
            <person name="Chen J."/>
            <person name="Feng M."/>
            <person name="Jian J."/>
            <person name="Zhang X."/>
            <person name="Luo G."/>
            <person name="Jiang Y."/>
            <person name="Liu J."/>
            <person name="Wang Z."/>
            <person name="Sha Y."/>
            <person name="Zhang B."/>
            <person name="Wu H."/>
            <person name="Tang D."/>
            <person name="Shen Q."/>
            <person name="Xue P."/>
            <person name="Zou S."/>
            <person name="Wang X."/>
            <person name="Liu X."/>
            <person name="Wang F."/>
            <person name="Yang Y."/>
            <person name="An X."/>
            <person name="Dong Z."/>
            <person name="Zhang K."/>
            <person name="Zhang X."/>
            <person name="Luo M.C."/>
            <person name="Dvorak J."/>
            <person name="Tong Y."/>
            <person name="Wang J."/>
            <person name="Yang H."/>
            <person name="Li Z."/>
            <person name="Wang D."/>
            <person name="Zhang A."/>
            <person name="Wang J."/>
        </authorList>
    </citation>
    <scope>NUCLEOTIDE SEQUENCE</scope>
    <source>
        <strain evidence="3">cv. G1812</strain>
    </source>
</reference>
<name>A0A8R7PDZ6_TRIUA</name>
<feature type="region of interest" description="Disordered" evidence="1">
    <location>
        <begin position="8"/>
        <end position="29"/>
    </location>
</feature>
<proteinExistence type="predicted"/>
<dbReference type="Gramene" id="TuG1812G0200002546.01.T01">
    <property type="protein sequence ID" value="TuG1812G0200002546.01.T01.cds422819"/>
    <property type="gene ID" value="TuG1812G0200002546.01"/>
</dbReference>
<dbReference type="EnsemblPlants" id="TuG1812G0200002546.01.T01">
    <property type="protein sequence ID" value="TuG1812G0200002546.01.T01.cds422819"/>
    <property type="gene ID" value="TuG1812G0200002546.01"/>
</dbReference>
<dbReference type="Proteomes" id="UP000015106">
    <property type="component" value="Chromosome 2"/>
</dbReference>
<evidence type="ECO:0000313" key="3">
    <source>
        <dbReference type="Proteomes" id="UP000015106"/>
    </source>
</evidence>
<dbReference type="AlphaFoldDB" id="A0A8R7PDZ6"/>
<evidence type="ECO:0000313" key="2">
    <source>
        <dbReference type="EnsemblPlants" id="TuG1812G0200002546.01.T01.cds422819"/>
    </source>
</evidence>
<evidence type="ECO:0000256" key="1">
    <source>
        <dbReference type="SAM" id="MobiDB-lite"/>
    </source>
</evidence>
<keyword evidence="3" id="KW-1185">Reference proteome</keyword>
<protein>
    <submittedName>
        <fullName evidence="2">Uncharacterized protein</fullName>
    </submittedName>
</protein>
<reference evidence="2" key="2">
    <citation type="submission" date="2018-03" db="EMBL/GenBank/DDBJ databases">
        <title>The Triticum urartu genome reveals the dynamic nature of wheat genome evolution.</title>
        <authorList>
            <person name="Ling H."/>
            <person name="Ma B."/>
            <person name="Shi X."/>
            <person name="Liu H."/>
            <person name="Dong L."/>
            <person name="Sun H."/>
            <person name="Cao Y."/>
            <person name="Gao Q."/>
            <person name="Zheng S."/>
            <person name="Li Y."/>
            <person name="Yu Y."/>
            <person name="Du H."/>
            <person name="Qi M."/>
            <person name="Li Y."/>
            <person name="Yu H."/>
            <person name="Cui Y."/>
            <person name="Wang N."/>
            <person name="Chen C."/>
            <person name="Wu H."/>
            <person name="Zhao Y."/>
            <person name="Zhang J."/>
            <person name="Li Y."/>
            <person name="Zhou W."/>
            <person name="Zhang B."/>
            <person name="Hu W."/>
            <person name="Eijk M."/>
            <person name="Tang J."/>
            <person name="Witsenboer H."/>
            <person name="Zhao S."/>
            <person name="Li Z."/>
            <person name="Zhang A."/>
            <person name="Wang D."/>
            <person name="Liang C."/>
        </authorList>
    </citation>
    <scope>NUCLEOTIDE SEQUENCE [LARGE SCALE GENOMIC DNA]</scope>
    <source>
        <strain evidence="2">cv. G1812</strain>
    </source>
</reference>